<protein>
    <submittedName>
        <fullName evidence="1">Uncharacterized protein</fullName>
    </submittedName>
</protein>
<dbReference type="EMBL" id="LR536450">
    <property type="protein sequence ID" value="VFU10275.1"/>
    <property type="molecule type" value="Genomic_DNA"/>
</dbReference>
<dbReference type="Proteomes" id="UP000294360">
    <property type="component" value="Chromosome"/>
</dbReference>
<dbReference type="AlphaFoldDB" id="A0A4U8Z451"/>
<sequence>MIPIIQVAAGICASFKPIRRRGARGERDKPKKTALDQSGVTIRSSCIHATQQSVIRVHRLSAGAGFLHHPSPIARERWEPCSRAGPLIHAYYISKIVIYAL</sequence>
<dbReference type="KEGG" id="mtun:MTUNDRAET4_3388"/>
<proteinExistence type="predicted"/>
<organism evidence="1 2">
    <name type="scientific">Methylocella tundrae</name>
    <dbReference type="NCBI Taxonomy" id="227605"/>
    <lineage>
        <taxon>Bacteria</taxon>
        <taxon>Pseudomonadati</taxon>
        <taxon>Pseudomonadota</taxon>
        <taxon>Alphaproteobacteria</taxon>
        <taxon>Hyphomicrobiales</taxon>
        <taxon>Beijerinckiaceae</taxon>
        <taxon>Methylocella</taxon>
    </lineage>
</organism>
<gene>
    <name evidence="1" type="ORF">MTUNDRAET4_3388</name>
</gene>
<evidence type="ECO:0000313" key="2">
    <source>
        <dbReference type="Proteomes" id="UP000294360"/>
    </source>
</evidence>
<reference evidence="1 2" key="1">
    <citation type="submission" date="2019-03" db="EMBL/GenBank/DDBJ databases">
        <authorList>
            <person name="Kox A.R. M."/>
        </authorList>
    </citation>
    <scope>NUCLEOTIDE SEQUENCE [LARGE SCALE GENOMIC DNA]</scope>
    <source>
        <strain evidence="1">MTUNDRAET4 annotated genome</strain>
    </source>
</reference>
<accession>A0A4U8Z451</accession>
<evidence type="ECO:0000313" key="1">
    <source>
        <dbReference type="EMBL" id="VFU10275.1"/>
    </source>
</evidence>
<name>A0A4U8Z451_METTU</name>